<protein>
    <submittedName>
        <fullName evidence="1">Uncharacterized protein</fullName>
    </submittedName>
</protein>
<gene>
    <name evidence="1" type="ORF">Pla8534_36260</name>
</gene>
<dbReference type="EMBL" id="CP036433">
    <property type="protein sequence ID" value="QDU95809.1"/>
    <property type="molecule type" value="Genomic_DNA"/>
</dbReference>
<name>A0A518DVE6_9BACT</name>
<accession>A0A518DVE6</accession>
<keyword evidence="2" id="KW-1185">Reference proteome</keyword>
<dbReference type="InterPro" id="IPR046871">
    <property type="entry name" value="Pro_CA_2"/>
</dbReference>
<proteinExistence type="predicted"/>
<dbReference type="RefSeq" id="WP_145054506.1">
    <property type="nucleotide sequence ID" value="NZ_CP036433.1"/>
</dbReference>
<evidence type="ECO:0000313" key="2">
    <source>
        <dbReference type="Proteomes" id="UP000317648"/>
    </source>
</evidence>
<dbReference type="AlphaFoldDB" id="A0A518DVE6"/>
<reference evidence="1 2" key="1">
    <citation type="submission" date="2019-02" db="EMBL/GenBank/DDBJ databases">
        <title>Deep-cultivation of Planctomycetes and their phenomic and genomic characterization uncovers novel biology.</title>
        <authorList>
            <person name="Wiegand S."/>
            <person name="Jogler M."/>
            <person name="Boedeker C."/>
            <person name="Pinto D."/>
            <person name="Vollmers J."/>
            <person name="Rivas-Marin E."/>
            <person name="Kohn T."/>
            <person name="Peeters S.H."/>
            <person name="Heuer A."/>
            <person name="Rast P."/>
            <person name="Oberbeckmann S."/>
            <person name="Bunk B."/>
            <person name="Jeske O."/>
            <person name="Meyerdierks A."/>
            <person name="Storesund J.E."/>
            <person name="Kallscheuer N."/>
            <person name="Luecker S."/>
            <person name="Lage O.M."/>
            <person name="Pohl T."/>
            <person name="Merkel B.J."/>
            <person name="Hornburger P."/>
            <person name="Mueller R.-W."/>
            <person name="Bruemmer F."/>
            <person name="Labrenz M."/>
            <person name="Spormann A.M."/>
            <person name="Op den Camp H."/>
            <person name="Overmann J."/>
            <person name="Amann R."/>
            <person name="Jetten M.S.M."/>
            <person name="Mascher T."/>
            <person name="Medema M.H."/>
            <person name="Devos D.P."/>
            <person name="Kaster A.-K."/>
            <person name="Ovreas L."/>
            <person name="Rohde M."/>
            <person name="Galperin M.Y."/>
            <person name="Jogler C."/>
        </authorList>
    </citation>
    <scope>NUCLEOTIDE SEQUENCE [LARGE SCALE GENOMIC DNA]</scope>
    <source>
        <strain evidence="1 2">Pla85_3_4</strain>
    </source>
</reference>
<dbReference type="OrthoDB" id="288525at2"/>
<organism evidence="1 2">
    <name type="scientific">Lignipirellula cremea</name>
    <dbReference type="NCBI Taxonomy" id="2528010"/>
    <lineage>
        <taxon>Bacteria</taxon>
        <taxon>Pseudomonadati</taxon>
        <taxon>Planctomycetota</taxon>
        <taxon>Planctomycetia</taxon>
        <taxon>Pirellulales</taxon>
        <taxon>Pirellulaceae</taxon>
        <taxon>Lignipirellula</taxon>
    </lineage>
</organism>
<evidence type="ECO:0000313" key="1">
    <source>
        <dbReference type="EMBL" id="QDU95809.1"/>
    </source>
</evidence>
<dbReference type="Pfam" id="PF20393">
    <property type="entry name" value="Pro_CA_2"/>
    <property type="match status" value="1"/>
</dbReference>
<dbReference type="KEGG" id="lcre:Pla8534_36260"/>
<sequence>MTGHAKKMINSFHEGLAAKAETRALDVRVTAEWLMAMCIDCRYPHIVHEYMRREHPKEIYDQVVLAGASLALTDSYTQRDYWSKTFIEHIGLSIDLHNIGGVLILNHRTCGAFREFHLLTANEENTNVEVERHRHVAELAGELTLSVFRNKKHPGFVQVWLTPEVTDPAADDFTSEPLLLFEKST</sequence>
<dbReference type="Proteomes" id="UP000317648">
    <property type="component" value="Chromosome"/>
</dbReference>